<evidence type="ECO:0000259" key="2">
    <source>
        <dbReference type="Pfam" id="PF06568"/>
    </source>
</evidence>
<sequence length="82" mass="8952">MHAAALSGPARSRTTTAANNTNHGLLLRVRAYFAGRRVERRTLEELGMTTNRELADLGLSRYDVPRIAALAGRQAAEKFLSA</sequence>
<reference evidence="3 4" key="1">
    <citation type="submission" date="2019-11" db="EMBL/GenBank/DDBJ databases">
        <authorList>
            <person name="Dong K."/>
        </authorList>
    </citation>
    <scope>NUCLEOTIDE SEQUENCE [LARGE SCALE GENOMIC DNA]</scope>
    <source>
        <strain evidence="3 4">NBRC 112902</strain>
    </source>
</reference>
<proteinExistence type="predicted"/>
<feature type="region of interest" description="Disordered" evidence="1">
    <location>
        <begin position="1"/>
        <end position="20"/>
    </location>
</feature>
<dbReference type="EMBL" id="WMIG01000007">
    <property type="protein sequence ID" value="MTH60397.1"/>
    <property type="molecule type" value="Genomic_DNA"/>
</dbReference>
<dbReference type="AlphaFoldDB" id="A0A844HPX3"/>
<organism evidence="3 4">
    <name type="scientific">Paracoccus litorisediminis</name>
    <dbReference type="NCBI Taxonomy" id="2006130"/>
    <lineage>
        <taxon>Bacteria</taxon>
        <taxon>Pseudomonadati</taxon>
        <taxon>Pseudomonadota</taxon>
        <taxon>Alphaproteobacteria</taxon>
        <taxon>Rhodobacterales</taxon>
        <taxon>Paracoccaceae</taxon>
        <taxon>Paracoccus</taxon>
    </lineage>
</organism>
<protein>
    <submittedName>
        <fullName evidence="3">DUF1127 domain-containing protein</fullName>
    </submittedName>
</protein>
<comment type="caution">
    <text evidence="3">The sequence shown here is derived from an EMBL/GenBank/DDBJ whole genome shotgun (WGS) entry which is preliminary data.</text>
</comment>
<feature type="domain" description="YjiS-like" evidence="2">
    <location>
        <begin position="29"/>
        <end position="64"/>
    </location>
</feature>
<dbReference type="InterPro" id="IPR009506">
    <property type="entry name" value="YjiS-like"/>
</dbReference>
<evidence type="ECO:0000313" key="3">
    <source>
        <dbReference type="EMBL" id="MTH60397.1"/>
    </source>
</evidence>
<name>A0A844HPX3_9RHOB</name>
<keyword evidence="4" id="KW-1185">Reference proteome</keyword>
<dbReference type="Proteomes" id="UP000449846">
    <property type="component" value="Unassembled WGS sequence"/>
</dbReference>
<dbReference type="Pfam" id="PF06568">
    <property type="entry name" value="YjiS-like"/>
    <property type="match status" value="1"/>
</dbReference>
<dbReference type="RefSeq" id="WP_155040337.1">
    <property type="nucleotide sequence ID" value="NZ_JBHGCD010000015.1"/>
</dbReference>
<accession>A0A844HPX3</accession>
<gene>
    <name evidence="3" type="ORF">GL300_14365</name>
</gene>
<evidence type="ECO:0000313" key="4">
    <source>
        <dbReference type="Proteomes" id="UP000449846"/>
    </source>
</evidence>
<dbReference type="OrthoDB" id="8244198at2"/>
<evidence type="ECO:0000256" key="1">
    <source>
        <dbReference type="SAM" id="MobiDB-lite"/>
    </source>
</evidence>